<keyword evidence="4" id="KW-1185">Reference proteome</keyword>
<dbReference type="Gene3D" id="3.40.50.2000">
    <property type="entry name" value="Glycogen Phosphorylase B"/>
    <property type="match status" value="2"/>
</dbReference>
<proteinExistence type="predicted"/>
<feature type="domain" description="Glycosyltransferase subfamily 4-like N-terminal" evidence="2">
    <location>
        <begin position="23"/>
        <end position="162"/>
    </location>
</feature>
<accession>A0AAP5IGS0</accession>
<dbReference type="SUPFAM" id="SSF53756">
    <property type="entry name" value="UDP-Glycosyltransferase/glycogen phosphorylase"/>
    <property type="match status" value="1"/>
</dbReference>
<dbReference type="InterPro" id="IPR001296">
    <property type="entry name" value="Glyco_trans_1"/>
</dbReference>
<reference evidence="4" key="1">
    <citation type="journal article" date="2021" name="Science">
        <title>Hunting the eagle killer: A cyanobacterial neurotoxin causes vacuolar myelinopathy.</title>
        <authorList>
            <person name="Breinlinger S."/>
            <person name="Phillips T.J."/>
            <person name="Haram B.N."/>
            <person name="Mares J."/>
            <person name="Martinez Yerena J.A."/>
            <person name="Hrouzek P."/>
            <person name="Sobotka R."/>
            <person name="Henderson W.M."/>
            <person name="Schmieder P."/>
            <person name="Williams S.M."/>
            <person name="Lauderdale J.D."/>
            <person name="Wilde H.D."/>
            <person name="Gerrin W."/>
            <person name="Kust A."/>
            <person name="Washington J.W."/>
            <person name="Wagner C."/>
            <person name="Geier B."/>
            <person name="Liebeke M."/>
            <person name="Enke H."/>
            <person name="Niedermeyer T.H.J."/>
            <person name="Wilde S.B."/>
        </authorList>
    </citation>
    <scope>NUCLEOTIDE SEQUENCE [LARGE SCALE GENOMIC DNA]</scope>
    <source>
        <strain evidence="4">Thurmond2011</strain>
    </source>
</reference>
<dbReference type="Pfam" id="PF13439">
    <property type="entry name" value="Glyco_transf_4"/>
    <property type="match status" value="1"/>
</dbReference>
<dbReference type="EMBL" id="JAALHA020000026">
    <property type="protein sequence ID" value="MDR9899638.1"/>
    <property type="molecule type" value="Genomic_DNA"/>
</dbReference>
<evidence type="ECO:0000259" key="1">
    <source>
        <dbReference type="Pfam" id="PF00534"/>
    </source>
</evidence>
<gene>
    <name evidence="3" type="ORF">G7B40_034530</name>
</gene>
<protein>
    <submittedName>
        <fullName evidence="3">Glycosyltransferase family 4 protein</fullName>
    </submittedName>
</protein>
<evidence type="ECO:0000313" key="4">
    <source>
        <dbReference type="Proteomes" id="UP000667802"/>
    </source>
</evidence>
<evidence type="ECO:0000313" key="3">
    <source>
        <dbReference type="EMBL" id="MDR9899638.1"/>
    </source>
</evidence>
<dbReference type="RefSeq" id="WP_208339369.1">
    <property type="nucleotide sequence ID" value="NZ_CAWQFN010000520.1"/>
</dbReference>
<evidence type="ECO:0000259" key="2">
    <source>
        <dbReference type="Pfam" id="PF13439"/>
    </source>
</evidence>
<dbReference type="InterPro" id="IPR050194">
    <property type="entry name" value="Glycosyltransferase_grp1"/>
</dbReference>
<dbReference type="CDD" id="cd03801">
    <property type="entry name" value="GT4_PimA-like"/>
    <property type="match status" value="1"/>
</dbReference>
<dbReference type="Proteomes" id="UP000667802">
    <property type="component" value="Unassembled WGS sequence"/>
</dbReference>
<dbReference type="AlphaFoldDB" id="A0AAP5IGS0"/>
<dbReference type="InterPro" id="IPR028098">
    <property type="entry name" value="Glyco_trans_4-like_N"/>
</dbReference>
<dbReference type="PANTHER" id="PTHR45947:SF3">
    <property type="entry name" value="SULFOQUINOVOSYL TRANSFERASE SQD2"/>
    <property type="match status" value="1"/>
</dbReference>
<dbReference type="PANTHER" id="PTHR45947">
    <property type="entry name" value="SULFOQUINOVOSYL TRANSFERASE SQD2"/>
    <property type="match status" value="1"/>
</dbReference>
<comment type="caution">
    <text evidence="3">The sequence shown here is derived from an EMBL/GenBank/DDBJ whole genome shotgun (WGS) entry which is preliminary data.</text>
</comment>
<name>A0AAP5IGS0_9CYAN</name>
<sequence>MNLAFITATPQNAKLGSGTFVGNAYLIDQLRSQGHTVDVFTPDKPSGLMGYVVDRFRWNWGLDPSRFDDYDAVVGLDMDGYTIANRIKAPFIAYIHGIIADEAKFERGLVRTSLELMAKAERISVNRASMVIATSNYSCARLAELYEYKRDIQIIPPPINLQGWDAGVAATRQNQQNRVTTHPTILCVGVQYPRKNVATLIRATALLCRQLPDVEVRIASKGPEWHNLRRLAEELGLNQNVKFLGYLSYEDLVSEYLGCDVFCLPSLQEGFGIVFAEAMATSKPIVASRSSSTPELIQHGVQGMLATPLDPEDLARQLAEVLLSPEKALTLGKAGRAKVSEFDAPRIARQFIELLTKL</sequence>
<feature type="domain" description="Glycosyl transferase family 1" evidence="1">
    <location>
        <begin position="174"/>
        <end position="337"/>
    </location>
</feature>
<dbReference type="Pfam" id="PF00534">
    <property type="entry name" value="Glycos_transf_1"/>
    <property type="match status" value="1"/>
</dbReference>
<dbReference type="GO" id="GO:0016757">
    <property type="term" value="F:glycosyltransferase activity"/>
    <property type="evidence" value="ECO:0007669"/>
    <property type="project" value="InterPro"/>
</dbReference>
<organism evidence="3 4">
    <name type="scientific">Aetokthonos hydrillicola Thurmond2011</name>
    <dbReference type="NCBI Taxonomy" id="2712845"/>
    <lineage>
        <taxon>Bacteria</taxon>
        <taxon>Bacillati</taxon>
        <taxon>Cyanobacteriota</taxon>
        <taxon>Cyanophyceae</taxon>
        <taxon>Nostocales</taxon>
        <taxon>Hapalosiphonaceae</taxon>
        <taxon>Aetokthonos</taxon>
    </lineage>
</organism>